<accession>A0AAV7LI74</accession>
<sequence length="84" mass="9309">MQAGNIIFSKAVWGRWSLLQRWGGSCRDLAGALYCTLAPLTYQKCYRVKTSTLCEEWKTVPRAARGDKLGAGVLGRLVDCAAHY</sequence>
<evidence type="ECO:0000313" key="1">
    <source>
        <dbReference type="EMBL" id="KAJ1091196.1"/>
    </source>
</evidence>
<dbReference type="EMBL" id="JANPWB010000015">
    <property type="protein sequence ID" value="KAJ1091196.1"/>
    <property type="molecule type" value="Genomic_DNA"/>
</dbReference>
<evidence type="ECO:0000313" key="2">
    <source>
        <dbReference type="Proteomes" id="UP001066276"/>
    </source>
</evidence>
<organism evidence="1 2">
    <name type="scientific">Pleurodeles waltl</name>
    <name type="common">Iberian ribbed newt</name>
    <dbReference type="NCBI Taxonomy" id="8319"/>
    <lineage>
        <taxon>Eukaryota</taxon>
        <taxon>Metazoa</taxon>
        <taxon>Chordata</taxon>
        <taxon>Craniata</taxon>
        <taxon>Vertebrata</taxon>
        <taxon>Euteleostomi</taxon>
        <taxon>Amphibia</taxon>
        <taxon>Batrachia</taxon>
        <taxon>Caudata</taxon>
        <taxon>Salamandroidea</taxon>
        <taxon>Salamandridae</taxon>
        <taxon>Pleurodelinae</taxon>
        <taxon>Pleurodeles</taxon>
    </lineage>
</organism>
<reference evidence="1" key="1">
    <citation type="journal article" date="2022" name="bioRxiv">
        <title>Sequencing and chromosome-scale assembly of the giantPleurodeles waltlgenome.</title>
        <authorList>
            <person name="Brown T."/>
            <person name="Elewa A."/>
            <person name="Iarovenko S."/>
            <person name="Subramanian E."/>
            <person name="Araus A.J."/>
            <person name="Petzold A."/>
            <person name="Susuki M."/>
            <person name="Suzuki K.-i.T."/>
            <person name="Hayashi T."/>
            <person name="Toyoda A."/>
            <person name="Oliveira C."/>
            <person name="Osipova E."/>
            <person name="Leigh N.D."/>
            <person name="Simon A."/>
            <person name="Yun M.H."/>
        </authorList>
    </citation>
    <scope>NUCLEOTIDE SEQUENCE</scope>
    <source>
        <strain evidence="1">20211129_DDA</strain>
        <tissue evidence="1">Liver</tissue>
    </source>
</reference>
<gene>
    <name evidence="1" type="ORF">NDU88_004323</name>
</gene>
<dbReference type="Proteomes" id="UP001066276">
    <property type="component" value="Chromosome 11"/>
</dbReference>
<keyword evidence="2" id="KW-1185">Reference proteome</keyword>
<name>A0AAV7LI74_PLEWA</name>
<dbReference type="AlphaFoldDB" id="A0AAV7LI74"/>
<protein>
    <submittedName>
        <fullName evidence="1">Uncharacterized protein</fullName>
    </submittedName>
</protein>
<proteinExistence type="predicted"/>
<comment type="caution">
    <text evidence="1">The sequence shown here is derived from an EMBL/GenBank/DDBJ whole genome shotgun (WGS) entry which is preliminary data.</text>
</comment>